<dbReference type="InterPro" id="IPR003370">
    <property type="entry name" value="Chromate_transpt"/>
</dbReference>
<comment type="similarity">
    <text evidence="2">Belongs to the chromate ion transporter (CHR) (TC 2.A.51) family.</text>
</comment>
<sequence>METKKIRYFIFLKDIFLLSITCFGGAQAHLALFIQRLVKKHRYITEAELMELQSLCQFLPGPTSTQTITAIGFRLGGPTLAYLTLLVWILPATVFMGGMALAISFIDKQALIQFTQFIKPMAVGFILFAAYSIGKKVISSKTSITLLLIATLGGFYFRSPYITPIWIFLGGVVSSLKYNKQEKLPKNPIKIQWANFILWAGVFIGIAVLGKITQSLPIRLFENFYRNGSLAFGGGHILKPLLFNEFVEFKNYLTPDEYLSGLAFAEMVPGPTFSIASYVGSLSMRDWGVSGQILGSFVASFGIFLPGIFLIFFVIRFWDQLKQYRGIRASLEGVNATSTGLTIAAGFILFQPMMNNTTSVVTVFVTLLILLNEIMPSYLLILVGLAMGYFL</sequence>
<feature type="transmembrane region" description="Helical" evidence="7">
    <location>
        <begin position="293"/>
        <end position="315"/>
    </location>
</feature>
<dbReference type="RefSeq" id="WP_379836356.1">
    <property type="nucleotide sequence ID" value="NZ_JBHRYQ010000001.1"/>
</dbReference>
<feature type="transmembrane region" description="Helical" evidence="7">
    <location>
        <begin position="146"/>
        <end position="173"/>
    </location>
</feature>
<evidence type="ECO:0000256" key="5">
    <source>
        <dbReference type="ARBA" id="ARBA00022989"/>
    </source>
</evidence>
<evidence type="ECO:0000256" key="1">
    <source>
        <dbReference type="ARBA" id="ARBA00004651"/>
    </source>
</evidence>
<keyword evidence="5 7" id="KW-1133">Transmembrane helix</keyword>
<keyword evidence="9" id="KW-1185">Reference proteome</keyword>
<feature type="transmembrane region" description="Helical" evidence="7">
    <location>
        <begin position="193"/>
        <end position="212"/>
    </location>
</feature>
<feature type="transmembrane region" description="Helical" evidence="7">
    <location>
        <begin position="117"/>
        <end position="134"/>
    </location>
</feature>
<evidence type="ECO:0000256" key="4">
    <source>
        <dbReference type="ARBA" id="ARBA00022692"/>
    </source>
</evidence>
<dbReference type="PANTHER" id="PTHR33567">
    <property type="entry name" value="CHROMATE ION TRANSPORTER (EUROFUNG)"/>
    <property type="match status" value="1"/>
</dbReference>
<accession>A0ABV7YUS5</accession>
<dbReference type="PANTHER" id="PTHR33567:SF3">
    <property type="entry name" value="CHROMATE ION TRANSPORTER (EUROFUNG)"/>
    <property type="match status" value="1"/>
</dbReference>
<evidence type="ECO:0000256" key="6">
    <source>
        <dbReference type="ARBA" id="ARBA00023136"/>
    </source>
</evidence>
<feature type="transmembrane region" description="Helical" evidence="7">
    <location>
        <begin position="15"/>
        <end position="34"/>
    </location>
</feature>
<evidence type="ECO:0000256" key="3">
    <source>
        <dbReference type="ARBA" id="ARBA00022475"/>
    </source>
</evidence>
<name>A0ABV7YUS5_9BACT</name>
<dbReference type="Pfam" id="PF02417">
    <property type="entry name" value="Chromate_transp"/>
    <property type="match status" value="2"/>
</dbReference>
<feature type="transmembrane region" description="Helical" evidence="7">
    <location>
        <begin position="80"/>
        <end position="105"/>
    </location>
</feature>
<evidence type="ECO:0000256" key="7">
    <source>
        <dbReference type="SAM" id="Phobius"/>
    </source>
</evidence>
<gene>
    <name evidence="8" type="primary">chrA</name>
    <name evidence="8" type="ORF">ACFOOI_06610</name>
</gene>
<feature type="transmembrane region" description="Helical" evidence="7">
    <location>
        <begin position="360"/>
        <end position="390"/>
    </location>
</feature>
<organism evidence="8 9">
    <name type="scientific">Lacihabitans lacunae</name>
    <dbReference type="NCBI Taxonomy" id="1028214"/>
    <lineage>
        <taxon>Bacteria</taxon>
        <taxon>Pseudomonadati</taxon>
        <taxon>Bacteroidota</taxon>
        <taxon>Cytophagia</taxon>
        <taxon>Cytophagales</taxon>
        <taxon>Leadbetterellaceae</taxon>
        <taxon>Lacihabitans</taxon>
    </lineage>
</organism>
<feature type="transmembrane region" description="Helical" evidence="7">
    <location>
        <begin position="336"/>
        <end position="354"/>
    </location>
</feature>
<evidence type="ECO:0000256" key="2">
    <source>
        <dbReference type="ARBA" id="ARBA00005262"/>
    </source>
</evidence>
<evidence type="ECO:0000313" key="8">
    <source>
        <dbReference type="EMBL" id="MFC3810319.1"/>
    </source>
</evidence>
<keyword evidence="6 7" id="KW-0472">Membrane</keyword>
<comment type="subcellular location">
    <subcellularLocation>
        <location evidence="1">Cell membrane</location>
        <topology evidence="1">Multi-pass membrane protein</topology>
    </subcellularLocation>
</comment>
<protein>
    <submittedName>
        <fullName evidence="8">Chromate efflux transporter</fullName>
    </submittedName>
</protein>
<dbReference type="InterPro" id="IPR014047">
    <property type="entry name" value="Chr_Tranpt_l_chain"/>
</dbReference>
<dbReference type="EMBL" id="JBHRYQ010000001">
    <property type="protein sequence ID" value="MFC3810319.1"/>
    <property type="molecule type" value="Genomic_DNA"/>
</dbReference>
<reference evidence="9" key="1">
    <citation type="journal article" date="2019" name="Int. J. Syst. Evol. Microbiol.">
        <title>The Global Catalogue of Microorganisms (GCM) 10K type strain sequencing project: providing services to taxonomists for standard genome sequencing and annotation.</title>
        <authorList>
            <consortium name="The Broad Institute Genomics Platform"/>
            <consortium name="The Broad Institute Genome Sequencing Center for Infectious Disease"/>
            <person name="Wu L."/>
            <person name="Ma J."/>
        </authorList>
    </citation>
    <scope>NUCLEOTIDE SEQUENCE [LARGE SCALE GENOMIC DNA]</scope>
    <source>
        <strain evidence="9">CECT 7956</strain>
    </source>
</reference>
<dbReference type="Proteomes" id="UP001595616">
    <property type="component" value="Unassembled WGS sequence"/>
</dbReference>
<comment type="caution">
    <text evidence="8">The sequence shown here is derived from an EMBL/GenBank/DDBJ whole genome shotgun (WGS) entry which is preliminary data.</text>
</comment>
<keyword evidence="4 7" id="KW-0812">Transmembrane</keyword>
<proteinExistence type="inferred from homology"/>
<evidence type="ECO:0000313" key="9">
    <source>
        <dbReference type="Proteomes" id="UP001595616"/>
    </source>
</evidence>
<dbReference type="NCBIfam" id="TIGR00937">
    <property type="entry name" value="2A51"/>
    <property type="match status" value="1"/>
</dbReference>
<dbReference type="PIRSF" id="PIRSF004810">
    <property type="entry name" value="ChrA"/>
    <property type="match status" value="1"/>
</dbReference>
<keyword evidence="3" id="KW-1003">Cell membrane</keyword>